<feature type="signal peptide" evidence="2">
    <location>
        <begin position="1"/>
        <end position="31"/>
    </location>
</feature>
<keyword evidence="2" id="KW-0732">Signal</keyword>
<sequence length="71" mass="7595">MNKTKTPMKKQILSFAVIVAMICTITSSCSSQKNASSSDTTSKDTSKMSAPASTVDTIKKDTAVKKDTTHH</sequence>
<feature type="region of interest" description="Disordered" evidence="1">
    <location>
        <begin position="28"/>
        <end position="71"/>
    </location>
</feature>
<evidence type="ECO:0008006" key="5">
    <source>
        <dbReference type="Google" id="ProtNLM"/>
    </source>
</evidence>
<protein>
    <recommendedName>
        <fullName evidence="5">Coproporphyrinogen III oxidase</fullName>
    </recommendedName>
</protein>
<feature type="compositionally biased region" description="Low complexity" evidence="1">
    <location>
        <begin position="28"/>
        <end position="40"/>
    </location>
</feature>
<gene>
    <name evidence="3" type="ORF">JN11_02134</name>
</gene>
<proteinExistence type="predicted"/>
<reference evidence="3 4" key="1">
    <citation type="submission" date="2019-07" db="EMBL/GenBank/DDBJ databases">
        <title>Genomic Encyclopedia of Archaeal and Bacterial Type Strains, Phase II (KMG-II): from individual species to whole genera.</title>
        <authorList>
            <person name="Goeker M."/>
        </authorList>
    </citation>
    <scope>NUCLEOTIDE SEQUENCE [LARGE SCALE GENOMIC DNA]</scope>
    <source>
        <strain evidence="3 4">ATCC BAA-1854</strain>
    </source>
</reference>
<comment type="caution">
    <text evidence="3">The sequence shown here is derived from an EMBL/GenBank/DDBJ whole genome shotgun (WGS) entry which is preliminary data.</text>
</comment>
<dbReference type="Proteomes" id="UP000317010">
    <property type="component" value="Unassembled WGS sequence"/>
</dbReference>
<evidence type="ECO:0000256" key="2">
    <source>
        <dbReference type="SAM" id="SignalP"/>
    </source>
</evidence>
<name>A0A562U561_9SPHI</name>
<evidence type="ECO:0000313" key="3">
    <source>
        <dbReference type="EMBL" id="TWJ00874.1"/>
    </source>
</evidence>
<keyword evidence="4" id="KW-1185">Reference proteome</keyword>
<dbReference type="PROSITE" id="PS51257">
    <property type="entry name" value="PROKAR_LIPOPROTEIN"/>
    <property type="match status" value="1"/>
</dbReference>
<organism evidence="3 4">
    <name type="scientific">Mucilaginibacter frigoritolerans</name>
    <dbReference type="NCBI Taxonomy" id="652788"/>
    <lineage>
        <taxon>Bacteria</taxon>
        <taxon>Pseudomonadati</taxon>
        <taxon>Bacteroidota</taxon>
        <taxon>Sphingobacteriia</taxon>
        <taxon>Sphingobacteriales</taxon>
        <taxon>Sphingobacteriaceae</taxon>
        <taxon>Mucilaginibacter</taxon>
    </lineage>
</organism>
<evidence type="ECO:0000256" key="1">
    <source>
        <dbReference type="SAM" id="MobiDB-lite"/>
    </source>
</evidence>
<dbReference type="AlphaFoldDB" id="A0A562U561"/>
<feature type="compositionally biased region" description="Basic and acidic residues" evidence="1">
    <location>
        <begin position="57"/>
        <end position="71"/>
    </location>
</feature>
<feature type="chain" id="PRO_5022207389" description="Coproporphyrinogen III oxidase" evidence="2">
    <location>
        <begin position="32"/>
        <end position="71"/>
    </location>
</feature>
<evidence type="ECO:0000313" key="4">
    <source>
        <dbReference type="Proteomes" id="UP000317010"/>
    </source>
</evidence>
<dbReference type="EMBL" id="VLLI01000005">
    <property type="protein sequence ID" value="TWJ00874.1"/>
    <property type="molecule type" value="Genomic_DNA"/>
</dbReference>
<accession>A0A562U561</accession>